<accession>A0A2H0YUP2</accession>
<evidence type="ECO:0000313" key="3">
    <source>
        <dbReference type="Proteomes" id="UP000231542"/>
    </source>
</evidence>
<keyword evidence="1" id="KW-1133">Transmembrane helix</keyword>
<evidence type="ECO:0008006" key="4">
    <source>
        <dbReference type="Google" id="ProtNLM"/>
    </source>
</evidence>
<sequence length="178" mass="19471">MNIWFQEKSEMICLGATLVTLIIIFLAVLSGYFWGFSKGKVIALNSSQNNSADTNTNSFLPETPSLPAPLTVFSYSGKVISLEGKTVSLSTSVQENNQMVDKTIKVTISDNTSCSKLDITKLPPPPNTNEKQDDREKTIPCGEIQPEDSVVVYAGENVKDKSEFEATKIKILVAGFEN</sequence>
<organism evidence="2 3">
    <name type="scientific">Candidatus Kerfeldbacteria bacterium CG08_land_8_20_14_0_20_40_16</name>
    <dbReference type="NCBI Taxonomy" id="2014244"/>
    <lineage>
        <taxon>Bacteria</taxon>
        <taxon>Candidatus Kerfeldiibacteriota</taxon>
    </lineage>
</organism>
<keyword evidence="1" id="KW-0812">Transmembrane</keyword>
<protein>
    <recommendedName>
        <fullName evidence="4">DUF5666 domain-containing protein</fullName>
    </recommendedName>
</protein>
<evidence type="ECO:0000256" key="1">
    <source>
        <dbReference type="SAM" id="Phobius"/>
    </source>
</evidence>
<dbReference type="Proteomes" id="UP000231542">
    <property type="component" value="Unassembled WGS sequence"/>
</dbReference>
<proteinExistence type="predicted"/>
<reference evidence="2 3" key="1">
    <citation type="submission" date="2017-09" db="EMBL/GenBank/DDBJ databases">
        <title>Depth-based differentiation of microbial function through sediment-hosted aquifers and enrichment of novel symbionts in the deep terrestrial subsurface.</title>
        <authorList>
            <person name="Probst A.J."/>
            <person name="Ladd B."/>
            <person name="Jarett J.K."/>
            <person name="Geller-Mcgrath D.E."/>
            <person name="Sieber C.M."/>
            <person name="Emerson J.B."/>
            <person name="Anantharaman K."/>
            <person name="Thomas B.C."/>
            <person name="Malmstrom R."/>
            <person name="Stieglmeier M."/>
            <person name="Klingl A."/>
            <person name="Woyke T."/>
            <person name="Ryan C.M."/>
            <person name="Banfield J.F."/>
        </authorList>
    </citation>
    <scope>NUCLEOTIDE SEQUENCE [LARGE SCALE GENOMIC DNA]</scope>
    <source>
        <strain evidence="2">CG08_land_8_20_14_0_20_40_16</strain>
    </source>
</reference>
<keyword evidence="1" id="KW-0472">Membrane</keyword>
<feature type="transmembrane region" description="Helical" evidence="1">
    <location>
        <begin position="12"/>
        <end position="34"/>
    </location>
</feature>
<comment type="caution">
    <text evidence="2">The sequence shown here is derived from an EMBL/GenBank/DDBJ whole genome shotgun (WGS) entry which is preliminary data.</text>
</comment>
<name>A0A2H0YUP2_9BACT</name>
<dbReference type="EMBL" id="PEXU01000062">
    <property type="protein sequence ID" value="PIS42019.1"/>
    <property type="molecule type" value="Genomic_DNA"/>
</dbReference>
<dbReference type="AlphaFoldDB" id="A0A2H0YUP2"/>
<evidence type="ECO:0000313" key="2">
    <source>
        <dbReference type="EMBL" id="PIS42019.1"/>
    </source>
</evidence>
<gene>
    <name evidence="2" type="ORF">COT24_05685</name>
</gene>